<dbReference type="EMBL" id="ANAH02000007">
    <property type="protein sequence ID" value="EPX62331.1"/>
    <property type="molecule type" value="Genomic_DNA"/>
</dbReference>
<dbReference type="eggNOG" id="ENOG50345N0">
    <property type="taxonomic scope" value="Bacteria"/>
</dbReference>
<reference evidence="2" key="1">
    <citation type="submission" date="2013-05" db="EMBL/GenBank/DDBJ databases">
        <title>Genome assembly of Cystobacter fuscus DSM 2262.</title>
        <authorList>
            <person name="Sharma G."/>
            <person name="Khatri I."/>
            <person name="Kaur C."/>
            <person name="Mayilraj S."/>
            <person name="Subramanian S."/>
        </authorList>
    </citation>
    <scope>NUCLEOTIDE SEQUENCE [LARGE SCALE GENOMIC DNA]</scope>
    <source>
        <strain evidence="2">DSM 2262</strain>
    </source>
</reference>
<keyword evidence="3" id="KW-1185">Reference proteome</keyword>
<keyword evidence="1" id="KW-0472">Membrane</keyword>
<evidence type="ECO:0000313" key="3">
    <source>
        <dbReference type="Proteomes" id="UP000011682"/>
    </source>
</evidence>
<accession>S9PGW4</accession>
<evidence type="ECO:0000256" key="1">
    <source>
        <dbReference type="SAM" id="Phobius"/>
    </source>
</evidence>
<protein>
    <submittedName>
        <fullName evidence="2">Uncharacterized protein</fullName>
    </submittedName>
</protein>
<gene>
    <name evidence="2" type="ORF">D187_008518</name>
</gene>
<comment type="caution">
    <text evidence="2">The sequence shown here is derived from an EMBL/GenBank/DDBJ whole genome shotgun (WGS) entry which is preliminary data.</text>
</comment>
<keyword evidence="1" id="KW-1133">Transmembrane helix</keyword>
<proteinExistence type="predicted"/>
<dbReference type="Proteomes" id="UP000011682">
    <property type="component" value="Unassembled WGS sequence"/>
</dbReference>
<sequence length="120" mass="13135">MMIALGVATLGAFANAAHEFSALPPDRLVVNTWQMLGFVVFAGLFTLLGFFPRRMTGIWELVLFHKLAVTLFNASFIGTVTGPVRSDNPLVVTVVDGVLVVVTLMAYVLTRGWRAWSHGR</sequence>
<feature type="transmembrane region" description="Helical" evidence="1">
    <location>
        <begin position="32"/>
        <end position="51"/>
    </location>
</feature>
<organism evidence="2 3">
    <name type="scientific">Cystobacter fuscus (strain ATCC 25194 / DSM 2262 / NBRC 100088 / M29)</name>
    <dbReference type="NCBI Taxonomy" id="1242864"/>
    <lineage>
        <taxon>Bacteria</taxon>
        <taxon>Pseudomonadati</taxon>
        <taxon>Myxococcota</taxon>
        <taxon>Myxococcia</taxon>
        <taxon>Myxococcales</taxon>
        <taxon>Cystobacterineae</taxon>
        <taxon>Archangiaceae</taxon>
        <taxon>Cystobacter</taxon>
    </lineage>
</organism>
<evidence type="ECO:0000313" key="2">
    <source>
        <dbReference type="EMBL" id="EPX62331.1"/>
    </source>
</evidence>
<feature type="transmembrane region" description="Helical" evidence="1">
    <location>
        <begin position="90"/>
        <end position="110"/>
    </location>
</feature>
<feature type="transmembrane region" description="Helical" evidence="1">
    <location>
        <begin position="63"/>
        <end position="84"/>
    </location>
</feature>
<dbReference type="AlphaFoldDB" id="S9PGW4"/>
<name>S9PGW4_CYSF2</name>
<keyword evidence="1" id="KW-0812">Transmembrane</keyword>